<keyword evidence="3 5" id="KW-0863">Zinc-finger</keyword>
<dbReference type="SMART" id="SM00355">
    <property type="entry name" value="ZnF_C2H2"/>
    <property type="match status" value="5"/>
</dbReference>
<reference evidence="8" key="1">
    <citation type="submission" date="2016-11" db="UniProtKB">
        <authorList>
            <consortium name="WormBaseParasite"/>
        </authorList>
    </citation>
    <scope>IDENTIFICATION</scope>
</reference>
<evidence type="ECO:0000256" key="1">
    <source>
        <dbReference type="ARBA" id="ARBA00022723"/>
    </source>
</evidence>
<dbReference type="PROSITE" id="PS00028">
    <property type="entry name" value="ZINC_FINGER_C2H2_1"/>
    <property type="match status" value="4"/>
</dbReference>
<dbReference type="PANTHER" id="PTHR24379">
    <property type="entry name" value="KRAB AND ZINC FINGER DOMAIN-CONTAINING"/>
    <property type="match status" value="1"/>
</dbReference>
<keyword evidence="7" id="KW-1185">Reference proteome</keyword>
<dbReference type="SUPFAM" id="SSF57667">
    <property type="entry name" value="beta-beta-alpha zinc fingers"/>
    <property type="match status" value="1"/>
</dbReference>
<keyword evidence="1" id="KW-0479">Metal-binding</keyword>
<dbReference type="STRING" id="1561998.A0A1I7UQJ5"/>
<dbReference type="PROSITE" id="PS50157">
    <property type="entry name" value="ZINC_FINGER_C2H2_2"/>
    <property type="match status" value="1"/>
</dbReference>
<evidence type="ECO:0000256" key="3">
    <source>
        <dbReference type="ARBA" id="ARBA00022771"/>
    </source>
</evidence>
<dbReference type="Gene3D" id="3.30.160.60">
    <property type="entry name" value="Classic Zinc Finger"/>
    <property type="match status" value="1"/>
</dbReference>
<evidence type="ECO:0000313" key="8">
    <source>
        <dbReference type="WBParaSite" id="Csp11.Scaffold630.g18344.t1"/>
    </source>
</evidence>
<proteinExistence type="predicted"/>
<dbReference type="PANTHER" id="PTHR24379:SF121">
    <property type="entry name" value="C2H2-TYPE DOMAIN-CONTAINING PROTEIN"/>
    <property type="match status" value="1"/>
</dbReference>
<accession>A0A1I7UQJ5</accession>
<keyword evidence="4" id="KW-0862">Zinc</keyword>
<evidence type="ECO:0000256" key="5">
    <source>
        <dbReference type="PROSITE-ProRule" id="PRU00042"/>
    </source>
</evidence>
<dbReference type="GO" id="GO:0008270">
    <property type="term" value="F:zinc ion binding"/>
    <property type="evidence" value="ECO:0007669"/>
    <property type="project" value="UniProtKB-KW"/>
</dbReference>
<sequence>MEDTHRRLSQLVQCNLCGKHVLPIMQRNHTAVHFKDLVHFDCIVKSCDAHFEYYEQFEVHYEQEHSAGMVSCKYCDKKYKNLNGFRVHFCDEHKEEFGIDVSFEKVWSTDSAAQSDESGEETNSRSLSANPILQTFTPESIPEQMEEEEPDPESLIMTDLTVSPTESLKCIPCGMTFPDQRLFVFHKSFHSESEPFTCTVCQGRFDDKYEFTAHLYILEHSSIRRPTFE</sequence>
<dbReference type="AlphaFoldDB" id="A0A1I7UQJ5"/>
<protein>
    <submittedName>
        <fullName evidence="8">C2H2-type domain-containing protein</fullName>
    </submittedName>
</protein>
<keyword evidence="2" id="KW-0677">Repeat</keyword>
<dbReference type="Proteomes" id="UP000095282">
    <property type="component" value="Unplaced"/>
</dbReference>
<evidence type="ECO:0000313" key="7">
    <source>
        <dbReference type="Proteomes" id="UP000095282"/>
    </source>
</evidence>
<dbReference type="InterPro" id="IPR013087">
    <property type="entry name" value="Znf_C2H2_type"/>
</dbReference>
<dbReference type="eggNOG" id="KOG1721">
    <property type="taxonomic scope" value="Eukaryota"/>
</dbReference>
<evidence type="ECO:0000256" key="2">
    <source>
        <dbReference type="ARBA" id="ARBA00022737"/>
    </source>
</evidence>
<evidence type="ECO:0000259" key="6">
    <source>
        <dbReference type="PROSITE" id="PS50157"/>
    </source>
</evidence>
<feature type="domain" description="C2H2-type" evidence="6">
    <location>
        <begin position="168"/>
        <end position="195"/>
    </location>
</feature>
<organism evidence="7 8">
    <name type="scientific">Caenorhabditis tropicalis</name>
    <dbReference type="NCBI Taxonomy" id="1561998"/>
    <lineage>
        <taxon>Eukaryota</taxon>
        <taxon>Metazoa</taxon>
        <taxon>Ecdysozoa</taxon>
        <taxon>Nematoda</taxon>
        <taxon>Chromadorea</taxon>
        <taxon>Rhabditida</taxon>
        <taxon>Rhabditina</taxon>
        <taxon>Rhabditomorpha</taxon>
        <taxon>Rhabditoidea</taxon>
        <taxon>Rhabditidae</taxon>
        <taxon>Peloderinae</taxon>
        <taxon>Caenorhabditis</taxon>
    </lineage>
</organism>
<dbReference type="WBParaSite" id="Csp11.Scaffold630.g18344.t1">
    <property type="protein sequence ID" value="Csp11.Scaffold630.g18344.t1"/>
    <property type="gene ID" value="Csp11.Scaffold630.g18344"/>
</dbReference>
<name>A0A1I7UQJ5_9PELO</name>
<dbReference type="InterPro" id="IPR036236">
    <property type="entry name" value="Znf_C2H2_sf"/>
</dbReference>
<evidence type="ECO:0000256" key="4">
    <source>
        <dbReference type="ARBA" id="ARBA00022833"/>
    </source>
</evidence>